<dbReference type="InterPro" id="IPR036390">
    <property type="entry name" value="WH_DNA-bd_sf"/>
</dbReference>
<dbReference type="Gene3D" id="1.10.10.10">
    <property type="entry name" value="Winged helix-like DNA-binding domain superfamily/Winged helix DNA-binding domain"/>
    <property type="match status" value="1"/>
</dbReference>
<dbReference type="AlphaFoldDB" id="A0A6N3DVN6"/>
<dbReference type="CDD" id="cd01541">
    <property type="entry name" value="PBP1_AraR"/>
    <property type="match status" value="1"/>
</dbReference>
<dbReference type="SMART" id="SM00345">
    <property type="entry name" value="HTH_GNTR"/>
    <property type="match status" value="1"/>
</dbReference>
<dbReference type="SUPFAM" id="SSF46785">
    <property type="entry name" value="Winged helix' DNA-binding domain"/>
    <property type="match status" value="1"/>
</dbReference>
<evidence type="ECO:0000259" key="4">
    <source>
        <dbReference type="PROSITE" id="PS50949"/>
    </source>
</evidence>
<organism evidence="5">
    <name type="scientific">Clostridium butyricum</name>
    <dbReference type="NCBI Taxonomy" id="1492"/>
    <lineage>
        <taxon>Bacteria</taxon>
        <taxon>Bacillati</taxon>
        <taxon>Bacillota</taxon>
        <taxon>Clostridia</taxon>
        <taxon>Eubacteriales</taxon>
        <taxon>Clostridiaceae</taxon>
        <taxon>Clostridium</taxon>
    </lineage>
</organism>
<keyword evidence="3" id="KW-0804">Transcription</keyword>
<protein>
    <submittedName>
        <fullName evidence="5">Arabinose metabolism transcriptional repressor</fullName>
    </submittedName>
</protein>
<sequence>MIIVKQVETKHEIIENYYINLIESNKVSAGEQLPSENEIASLFNVSRHTVRQALNYLSQEGWIYKERGKGSFFSNRKEKEKKRNVAVLTTYISDYIFPRIISGIEEEFRKKGYNLLLFSSNNDMENEKSCLESIVNQDISGLILEPSQSSINNLSYESIDKLKQNNIKYIEINANCDEEESAYIIVDDEQGGYKLTHYLLELGHRNIAALLKVDDLQGERRRKGYINALDEYNIKFNKSIVGEYITDNRDMYVDQFVRNILKLENRPTAIVCYNDQIALRVINNLRKEGITVPQDISIVSFDDSSLAVSSDVKLTTIKHPKKDMGRQAAKCIIDMIEGRIEKPQYIYPAELIVRDSCKRL</sequence>
<dbReference type="PANTHER" id="PTHR30146:SF150">
    <property type="entry name" value="ARABINOSE METABOLISM TRANSCRIPTIONAL REPRESSOR"/>
    <property type="match status" value="1"/>
</dbReference>
<dbReference type="GO" id="GO:0003700">
    <property type="term" value="F:DNA-binding transcription factor activity"/>
    <property type="evidence" value="ECO:0007669"/>
    <property type="project" value="InterPro"/>
</dbReference>
<dbReference type="PRINTS" id="PR00035">
    <property type="entry name" value="HTHGNTR"/>
</dbReference>
<dbReference type="InterPro" id="IPR033532">
    <property type="entry name" value="AraR_ligand_bind_dom"/>
</dbReference>
<dbReference type="EMBL" id="CACRTU010000017">
    <property type="protein sequence ID" value="VYU32442.1"/>
    <property type="molecule type" value="Genomic_DNA"/>
</dbReference>
<dbReference type="GO" id="GO:0000976">
    <property type="term" value="F:transcription cis-regulatory region binding"/>
    <property type="evidence" value="ECO:0007669"/>
    <property type="project" value="TreeGrafter"/>
</dbReference>
<proteinExistence type="predicted"/>
<evidence type="ECO:0000256" key="2">
    <source>
        <dbReference type="ARBA" id="ARBA00023125"/>
    </source>
</evidence>
<dbReference type="Gene3D" id="3.40.50.2300">
    <property type="match status" value="2"/>
</dbReference>
<reference evidence="5" key="1">
    <citation type="submission" date="2019-11" db="EMBL/GenBank/DDBJ databases">
        <authorList>
            <person name="Feng L."/>
        </authorList>
    </citation>
    <scope>NUCLEOTIDE SEQUENCE</scope>
    <source>
        <strain evidence="5">CButyricumLFYP62</strain>
    </source>
</reference>
<dbReference type="PANTHER" id="PTHR30146">
    <property type="entry name" value="LACI-RELATED TRANSCRIPTIONAL REPRESSOR"/>
    <property type="match status" value="1"/>
</dbReference>
<keyword evidence="2" id="KW-0238">DNA-binding</keyword>
<dbReference type="SUPFAM" id="SSF53822">
    <property type="entry name" value="Periplasmic binding protein-like I"/>
    <property type="match status" value="1"/>
</dbReference>
<accession>A0A6N3DVN6</accession>
<dbReference type="PROSITE" id="PS50949">
    <property type="entry name" value="HTH_GNTR"/>
    <property type="match status" value="1"/>
</dbReference>
<dbReference type="InterPro" id="IPR046335">
    <property type="entry name" value="LacI/GalR-like_sensor"/>
</dbReference>
<dbReference type="InterPro" id="IPR036388">
    <property type="entry name" value="WH-like_DNA-bd_sf"/>
</dbReference>
<name>A0A6N3DVN6_CLOBU</name>
<keyword evidence="1" id="KW-0805">Transcription regulation</keyword>
<dbReference type="CDD" id="cd07377">
    <property type="entry name" value="WHTH_GntR"/>
    <property type="match status" value="1"/>
</dbReference>
<dbReference type="Pfam" id="PF00392">
    <property type="entry name" value="GntR"/>
    <property type="match status" value="1"/>
</dbReference>
<dbReference type="InterPro" id="IPR000524">
    <property type="entry name" value="Tscrpt_reg_HTH_GntR"/>
</dbReference>
<evidence type="ECO:0000313" key="5">
    <source>
        <dbReference type="EMBL" id="VYU32442.1"/>
    </source>
</evidence>
<evidence type="ECO:0000256" key="3">
    <source>
        <dbReference type="ARBA" id="ARBA00023163"/>
    </source>
</evidence>
<dbReference type="InterPro" id="IPR028082">
    <property type="entry name" value="Peripla_BP_I"/>
</dbReference>
<dbReference type="Pfam" id="PF13377">
    <property type="entry name" value="Peripla_BP_3"/>
    <property type="match status" value="1"/>
</dbReference>
<feature type="domain" description="HTH gntR-type" evidence="4">
    <location>
        <begin position="8"/>
        <end position="76"/>
    </location>
</feature>
<evidence type="ECO:0000256" key="1">
    <source>
        <dbReference type="ARBA" id="ARBA00023015"/>
    </source>
</evidence>
<gene>
    <name evidence="5" type="primary">araR</name>
    <name evidence="5" type="ORF">CBLFYP62_02004</name>
</gene>